<reference evidence="1" key="1">
    <citation type="submission" date="2020-08" db="EMBL/GenBank/DDBJ databases">
        <title>Multicomponent nature underlies the extraordinary mechanical properties of spider dragline silk.</title>
        <authorList>
            <person name="Kono N."/>
            <person name="Nakamura H."/>
            <person name="Mori M."/>
            <person name="Yoshida Y."/>
            <person name="Ohtoshi R."/>
            <person name="Malay A.D."/>
            <person name="Moran D.A.P."/>
            <person name="Tomita M."/>
            <person name="Numata K."/>
            <person name="Arakawa K."/>
        </authorList>
    </citation>
    <scope>NUCLEOTIDE SEQUENCE</scope>
</reference>
<comment type="caution">
    <text evidence="1">The sequence shown here is derived from an EMBL/GenBank/DDBJ whole genome shotgun (WGS) entry which is preliminary data.</text>
</comment>
<name>A0A8X6SK02_TRICX</name>
<dbReference type="AlphaFoldDB" id="A0A8X6SK02"/>
<dbReference type="Proteomes" id="UP000887159">
    <property type="component" value="Unassembled WGS sequence"/>
</dbReference>
<organism evidence="1 2">
    <name type="scientific">Trichonephila clavipes</name>
    <name type="common">Golden silk orbweaver</name>
    <name type="synonym">Nephila clavipes</name>
    <dbReference type="NCBI Taxonomy" id="2585209"/>
    <lineage>
        <taxon>Eukaryota</taxon>
        <taxon>Metazoa</taxon>
        <taxon>Ecdysozoa</taxon>
        <taxon>Arthropoda</taxon>
        <taxon>Chelicerata</taxon>
        <taxon>Arachnida</taxon>
        <taxon>Araneae</taxon>
        <taxon>Araneomorphae</taxon>
        <taxon>Entelegynae</taxon>
        <taxon>Araneoidea</taxon>
        <taxon>Nephilidae</taxon>
        <taxon>Trichonephila</taxon>
    </lineage>
</organism>
<protein>
    <submittedName>
        <fullName evidence="1">Uncharacterized protein</fullName>
    </submittedName>
</protein>
<evidence type="ECO:0000313" key="1">
    <source>
        <dbReference type="EMBL" id="GFY12865.1"/>
    </source>
</evidence>
<proteinExistence type="predicted"/>
<sequence length="114" mass="13674">MTSDQRNHVLFTDENNLSWSNNSELQLIRRELEIRFHSTKIMERDYRMILESLCEEALCFVDERSSIFWTVAHLPQIVTAMNFILYQLHLFPEFIFMDSNGVRHRNFAVEDDNC</sequence>
<dbReference type="EMBL" id="BMAU01021318">
    <property type="protein sequence ID" value="GFY12865.1"/>
    <property type="molecule type" value="Genomic_DNA"/>
</dbReference>
<keyword evidence="2" id="KW-1185">Reference proteome</keyword>
<gene>
    <name evidence="1" type="ORF">TNCV_3074251</name>
</gene>
<accession>A0A8X6SK02</accession>
<evidence type="ECO:0000313" key="2">
    <source>
        <dbReference type="Proteomes" id="UP000887159"/>
    </source>
</evidence>